<dbReference type="AlphaFoldDB" id="A0A9N8E560"/>
<keyword evidence="3" id="KW-1185">Reference proteome</keyword>
<evidence type="ECO:0000256" key="1">
    <source>
        <dbReference type="SAM" id="MobiDB-lite"/>
    </source>
</evidence>
<reference evidence="2" key="1">
    <citation type="submission" date="2020-06" db="EMBL/GenBank/DDBJ databases">
        <authorList>
            <consortium name="Plant Systems Biology data submission"/>
        </authorList>
    </citation>
    <scope>NUCLEOTIDE SEQUENCE</scope>
    <source>
        <strain evidence="2">D6</strain>
    </source>
</reference>
<feature type="compositionally biased region" description="Basic residues" evidence="1">
    <location>
        <begin position="91"/>
        <end position="104"/>
    </location>
</feature>
<proteinExistence type="predicted"/>
<dbReference type="EMBL" id="CAICTM010000662">
    <property type="protein sequence ID" value="CAB9514593.1"/>
    <property type="molecule type" value="Genomic_DNA"/>
</dbReference>
<protein>
    <submittedName>
        <fullName evidence="2">Uncharacterized protein</fullName>
    </submittedName>
</protein>
<accession>A0A9N8E560</accession>
<feature type="compositionally biased region" description="Low complexity" evidence="1">
    <location>
        <begin position="74"/>
        <end position="90"/>
    </location>
</feature>
<comment type="caution">
    <text evidence="2">The sequence shown here is derived from an EMBL/GenBank/DDBJ whole genome shotgun (WGS) entry which is preliminary data.</text>
</comment>
<name>A0A9N8E560_9STRA</name>
<evidence type="ECO:0000313" key="2">
    <source>
        <dbReference type="EMBL" id="CAB9514593.1"/>
    </source>
</evidence>
<sequence>MVDLDRMQTHFTALLIDAEKNNHSSFTSFTLVADNPVAPKQVKSAKATQGLPRRSKSVGSDAIVVPRFSRRRNTTTTTTNTNTASNSSSHSRPRPTKKVPRRCRSAPCQILKRDTTSPIDPADCPRWNNDTSCGCAPNFHIKCSKPGSKAPPRVPRRSSDDDLWPMVVKINNKSSHPPRRPRRKRGDALVEPNAMPPRFPSRKPDLEVDVYGSIAA</sequence>
<feature type="region of interest" description="Disordered" evidence="1">
    <location>
        <begin position="171"/>
        <end position="205"/>
    </location>
</feature>
<evidence type="ECO:0000313" key="3">
    <source>
        <dbReference type="Proteomes" id="UP001153069"/>
    </source>
</evidence>
<gene>
    <name evidence="2" type="ORF">SEMRO_663_G183480.1</name>
</gene>
<organism evidence="2 3">
    <name type="scientific">Seminavis robusta</name>
    <dbReference type="NCBI Taxonomy" id="568900"/>
    <lineage>
        <taxon>Eukaryota</taxon>
        <taxon>Sar</taxon>
        <taxon>Stramenopiles</taxon>
        <taxon>Ochrophyta</taxon>
        <taxon>Bacillariophyta</taxon>
        <taxon>Bacillariophyceae</taxon>
        <taxon>Bacillariophycidae</taxon>
        <taxon>Naviculales</taxon>
        <taxon>Naviculaceae</taxon>
        <taxon>Seminavis</taxon>
    </lineage>
</organism>
<feature type="region of interest" description="Disordered" evidence="1">
    <location>
        <begin position="43"/>
        <end position="107"/>
    </location>
</feature>
<dbReference type="Proteomes" id="UP001153069">
    <property type="component" value="Unassembled WGS sequence"/>
</dbReference>
<feature type="compositionally biased region" description="Basic residues" evidence="1">
    <location>
        <begin position="176"/>
        <end position="185"/>
    </location>
</feature>